<dbReference type="RefSeq" id="WP_149615835.1">
    <property type="nucleotide sequence ID" value="NZ_CP043623.1"/>
</dbReference>
<reference evidence="9 10" key="1">
    <citation type="submission" date="2019-09" db="EMBL/GenBank/DDBJ databases">
        <title>Novel bacterium SH-1.</title>
        <authorList>
            <person name="Kim Y.-S."/>
            <person name="Kim K.-H."/>
        </authorList>
    </citation>
    <scope>NUCLEOTIDE SEQUENCE [LARGE SCALE GENOMIC DNA]</scope>
    <source>
        <strain evidence="9 10">SH-1</strain>
        <plasmid evidence="9 10">p5</plasmid>
    </source>
</reference>
<dbReference type="Gene3D" id="1.10.3720.10">
    <property type="entry name" value="MetI-like"/>
    <property type="match status" value="1"/>
</dbReference>
<evidence type="ECO:0000313" key="10">
    <source>
        <dbReference type="Proteomes" id="UP000237655"/>
    </source>
</evidence>
<dbReference type="GO" id="GO:0055085">
    <property type="term" value="P:transmembrane transport"/>
    <property type="evidence" value="ECO:0007669"/>
    <property type="project" value="InterPro"/>
</dbReference>
<organism evidence="9 10">
    <name type="scientific">Pukyongiella litopenaei</name>
    <dbReference type="NCBI Taxonomy" id="2605946"/>
    <lineage>
        <taxon>Bacteria</taxon>
        <taxon>Pseudomonadati</taxon>
        <taxon>Pseudomonadota</taxon>
        <taxon>Alphaproteobacteria</taxon>
        <taxon>Rhodobacterales</taxon>
        <taxon>Paracoccaceae</taxon>
        <taxon>Pukyongiella</taxon>
    </lineage>
</organism>
<dbReference type="SUPFAM" id="SSF161098">
    <property type="entry name" value="MetI-like"/>
    <property type="match status" value="1"/>
</dbReference>
<evidence type="ECO:0000256" key="7">
    <source>
        <dbReference type="RuleBase" id="RU363032"/>
    </source>
</evidence>
<dbReference type="PROSITE" id="PS50928">
    <property type="entry name" value="ABC_TM1"/>
    <property type="match status" value="1"/>
</dbReference>
<feature type="transmembrane region" description="Helical" evidence="7">
    <location>
        <begin position="273"/>
        <end position="299"/>
    </location>
</feature>
<dbReference type="InterPro" id="IPR045621">
    <property type="entry name" value="BPD_transp_1_N"/>
</dbReference>
<dbReference type="Pfam" id="PF00528">
    <property type="entry name" value="BPD_transp_1"/>
    <property type="match status" value="1"/>
</dbReference>
<evidence type="ECO:0000256" key="3">
    <source>
        <dbReference type="ARBA" id="ARBA00022475"/>
    </source>
</evidence>
<gene>
    <name evidence="9" type="ORF">C6Y53_20940</name>
</gene>
<keyword evidence="4 7" id="KW-0812">Transmembrane</keyword>
<feature type="transmembrane region" description="Helical" evidence="7">
    <location>
        <begin position="12"/>
        <end position="30"/>
    </location>
</feature>
<evidence type="ECO:0000256" key="4">
    <source>
        <dbReference type="ARBA" id="ARBA00022692"/>
    </source>
</evidence>
<evidence type="ECO:0000256" key="6">
    <source>
        <dbReference type="ARBA" id="ARBA00023136"/>
    </source>
</evidence>
<dbReference type="Proteomes" id="UP000237655">
    <property type="component" value="Plasmid p5"/>
</dbReference>
<feature type="transmembrane region" description="Helical" evidence="7">
    <location>
        <begin position="173"/>
        <end position="192"/>
    </location>
</feature>
<keyword evidence="5 7" id="KW-1133">Transmembrane helix</keyword>
<dbReference type="CDD" id="cd06261">
    <property type="entry name" value="TM_PBP2"/>
    <property type="match status" value="1"/>
</dbReference>
<comment type="similarity">
    <text evidence="7">Belongs to the binding-protein-dependent transport system permease family.</text>
</comment>
<keyword evidence="3" id="KW-1003">Cell membrane</keyword>
<dbReference type="GO" id="GO:0005886">
    <property type="term" value="C:plasma membrane"/>
    <property type="evidence" value="ECO:0007669"/>
    <property type="project" value="UniProtKB-SubCell"/>
</dbReference>
<geneLocation type="plasmid" evidence="9 10">
    <name>p5</name>
</geneLocation>
<protein>
    <submittedName>
        <fullName evidence="9">ABC transporter permease</fullName>
    </submittedName>
</protein>
<evidence type="ECO:0000259" key="8">
    <source>
        <dbReference type="PROSITE" id="PS50928"/>
    </source>
</evidence>
<keyword evidence="6 7" id="KW-0472">Membrane</keyword>
<keyword evidence="2 7" id="KW-0813">Transport</keyword>
<dbReference type="KEGG" id="thas:C6Y53_20940"/>
<feature type="transmembrane region" description="Helical" evidence="7">
    <location>
        <begin position="101"/>
        <end position="122"/>
    </location>
</feature>
<name>A0A5C2H451_9RHOB</name>
<evidence type="ECO:0000256" key="5">
    <source>
        <dbReference type="ARBA" id="ARBA00022989"/>
    </source>
</evidence>
<feature type="transmembrane region" description="Helical" evidence="7">
    <location>
        <begin position="134"/>
        <end position="161"/>
    </location>
</feature>
<proteinExistence type="inferred from homology"/>
<evidence type="ECO:0000256" key="2">
    <source>
        <dbReference type="ARBA" id="ARBA00022448"/>
    </source>
</evidence>
<dbReference type="AlphaFoldDB" id="A0A5C2H451"/>
<feature type="transmembrane region" description="Helical" evidence="7">
    <location>
        <begin position="227"/>
        <end position="253"/>
    </location>
</feature>
<evidence type="ECO:0000313" key="9">
    <source>
        <dbReference type="EMBL" id="QEP30666.1"/>
    </source>
</evidence>
<dbReference type="InterPro" id="IPR035906">
    <property type="entry name" value="MetI-like_sf"/>
</dbReference>
<dbReference type="PANTHER" id="PTHR43163:SF6">
    <property type="entry name" value="DIPEPTIDE TRANSPORT SYSTEM PERMEASE PROTEIN DPPB-RELATED"/>
    <property type="match status" value="1"/>
</dbReference>
<dbReference type="EMBL" id="CP043623">
    <property type="protein sequence ID" value="QEP30666.1"/>
    <property type="molecule type" value="Genomic_DNA"/>
</dbReference>
<sequence length="306" mass="33152">MTQYIFRRFAQSLIVLLGALLISFVILRIVPGDPAMMMLSDLATPEEIERMRSSLGVDKSIWTQLAIFAKQIATGDFGMSYRNQVPALGLVLSYLPATFELAGAALVLTVTISVPLGAYAAVRKGSWVDNMLSGFALVGQSVPVFWLGIMLILVFSVHFRWLPTSGRGDLSHLVLPAITLAAAQVALVSRIMRSSMLEVMRQDYIRTARAKGLSEWSVIFGHALRNAFAPVVTVLGLQIGTLLGGAIITETVFAWPGAGNLLVNSIGARDYPVVQAMVVISALVFVITNLIVDIIYVLLDPRVSYG</sequence>
<evidence type="ECO:0000256" key="1">
    <source>
        <dbReference type="ARBA" id="ARBA00004651"/>
    </source>
</evidence>
<keyword evidence="9" id="KW-0614">Plasmid</keyword>
<feature type="domain" description="ABC transmembrane type-1" evidence="8">
    <location>
        <begin position="95"/>
        <end position="296"/>
    </location>
</feature>
<dbReference type="PANTHER" id="PTHR43163">
    <property type="entry name" value="DIPEPTIDE TRANSPORT SYSTEM PERMEASE PROTEIN DPPB-RELATED"/>
    <property type="match status" value="1"/>
</dbReference>
<accession>A0A5C2H451</accession>
<keyword evidence="10" id="KW-1185">Reference proteome</keyword>
<dbReference type="InterPro" id="IPR000515">
    <property type="entry name" value="MetI-like"/>
</dbReference>
<comment type="subcellular location">
    <subcellularLocation>
        <location evidence="1 7">Cell membrane</location>
        <topology evidence="1 7">Multi-pass membrane protein</topology>
    </subcellularLocation>
</comment>
<dbReference type="Pfam" id="PF19300">
    <property type="entry name" value="BPD_transp_1_N"/>
    <property type="match status" value="1"/>
</dbReference>